<dbReference type="PANTHER" id="PTHR38537">
    <property type="entry name" value="JITTERBUG, ISOFORM N"/>
    <property type="match status" value="1"/>
</dbReference>
<dbReference type="AlphaFoldDB" id="A0A6A0H949"/>
<dbReference type="SMART" id="SM00557">
    <property type="entry name" value="IG_FLMN"/>
    <property type="match status" value="1"/>
</dbReference>
<comment type="similarity">
    <text evidence="1">Belongs to the filamin family.</text>
</comment>
<dbReference type="GO" id="GO:0051015">
    <property type="term" value="F:actin filament binding"/>
    <property type="evidence" value="ECO:0007669"/>
    <property type="project" value="InterPro"/>
</dbReference>
<dbReference type="EMBL" id="JQDR03003869">
    <property type="protein sequence ID" value="KAA0202303.1"/>
    <property type="molecule type" value="Genomic_DNA"/>
</dbReference>
<accession>A0A6A0H949</accession>
<evidence type="ECO:0000256" key="2">
    <source>
        <dbReference type="ARBA" id="ARBA00022737"/>
    </source>
</evidence>
<feature type="repeat" description="Filamin" evidence="3">
    <location>
        <begin position="112"/>
        <end position="182"/>
    </location>
</feature>
<evidence type="ECO:0000313" key="4">
    <source>
        <dbReference type="EMBL" id="KAA0202303.1"/>
    </source>
</evidence>
<dbReference type="InterPro" id="IPR014756">
    <property type="entry name" value="Ig_E-set"/>
</dbReference>
<sequence>MDAHIPGSPFQFTWCPMGLCGAPLGRSGAPLYHSGAPLGRSGAPLYHSGAPLGRSGDPPGLSADPLGLSGAPLGLSAAPLGLSAAPLGLSGPPLGRVGPSLTYHPYHQVGPLKDGGAHRVHAGGPGLERGEVNMPSEFNVWTREAGAGALAISVEGPSKATIDFKDRMDGSCYASYTVNEPGLWGHCWP</sequence>
<organism evidence="4">
    <name type="scientific">Hyalella azteca</name>
    <name type="common">Amphipod</name>
    <dbReference type="NCBI Taxonomy" id="294128"/>
    <lineage>
        <taxon>Eukaryota</taxon>
        <taxon>Metazoa</taxon>
        <taxon>Ecdysozoa</taxon>
        <taxon>Arthropoda</taxon>
        <taxon>Crustacea</taxon>
        <taxon>Multicrustacea</taxon>
        <taxon>Malacostraca</taxon>
        <taxon>Eumalacostraca</taxon>
        <taxon>Peracarida</taxon>
        <taxon>Amphipoda</taxon>
        <taxon>Senticaudata</taxon>
        <taxon>Talitrida</taxon>
        <taxon>Talitroidea</taxon>
        <taxon>Hyalellidae</taxon>
        <taxon>Hyalella</taxon>
    </lineage>
</organism>
<protein>
    <submittedName>
        <fullName evidence="4">Uncharacterized protein</fullName>
    </submittedName>
</protein>
<dbReference type="Gene3D" id="2.60.40.10">
    <property type="entry name" value="Immunoglobulins"/>
    <property type="match status" value="1"/>
</dbReference>
<reference evidence="4" key="1">
    <citation type="submission" date="2014-08" db="EMBL/GenBank/DDBJ databases">
        <authorList>
            <person name="Murali S."/>
            <person name="Richards S."/>
            <person name="Bandaranaike D."/>
            <person name="Bellair M."/>
            <person name="Blankenburg K."/>
            <person name="Chao H."/>
            <person name="Dinh H."/>
            <person name="Doddapaneni H."/>
            <person name="Dugan-Rocha S."/>
            <person name="Elkadiri S."/>
            <person name="Gnanaolivu R."/>
            <person name="Hughes D."/>
            <person name="Lee S."/>
            <person name="Li M."/>
            <person name="Ming W."/>
            <person name="Munidasa M."/>
            <person name="Muniz J."/>
            <person name="Nguyen L."/>
            <person name="Osuji N."/>
            <person name="Pu L.-L."/>
            <person name="Puazo M."/>
            <person name="Skinner E."/>
            <person name="Qu C."/>
            <person name="Quiroz J."/>
            <person name="Raj R."/>
            <person name="Weissenberger G."/>
            <person name="Xin Y."/>
            <person name="Zou X."/>
            <person name="Han Y."/>
            <person name="Worley K."/>
            <person name="Muzny D."/>
            <person name="Gibbs R."/>
        </authorList>
    </citation>
    <scope>NUCLEOTIDE SEQUENCE</scope>
    <source>
        <strain evidence="4">HAZT.00-mixed</strain>
        <tissue evidence="4">Whole organism</tissue>
    </source>
</reference>
<evidence type="ECO:0000256" key="3">
    <source>
        <dbReference type="PROSITE-ProRule" id="PRU00087"/>
    </source>
</evidence>
<dbReference type="InterPro" id="IPR001298">
    <property type="entry name" value="Filamin/ABP280_rpt"/>
</dbReference>
<dbReference type="PROSITE" id="PS50194">
    <property type="entry name" value="FILAMIN_REPEAT"/>
    <property type="match status" value="1"/>
</dbReference>
<dbReference type="Proteomes" id="UP000711488">
    <property type="component" value="Unassembled WGS sequence"/>
</dbReference>
<reference evidence="4" key="3">
    <citation type="submission" date="2019-06" db="EMBL/GenBank/DDBJ databases">
        <authorList>
            <person name="Poynton C."/>
            <person name="Hasenbein S."/>
            <person name="Benoit J.B."/>
            <person name="Sepulveda M.S."/>
            <person name="Poelchau M.F."/>
            <person name="Murali S.C."/>
            <person name="Chen S."/>
            <person name="Glastad K.M."/>
            <person name="Werren J.H."/>
            <person name="Vineis J.H."/>
            <person name="Bowen J.L."/>
            <person name="Friedrich M."/>
            <person name="Jones J."/>
            <person name="Robertson H.M."/>
            <person name="Feyereisen R."/>
            <person name="Mechler-Hickson A."/>
            <person name="Mathers N."/>
            <person name="Lee C.E."/>
            <person name="Colbourne J.K."/>
            <person name="Biales A."/>
            <person name="Johnston J.S."/>
            <person name="Wellborn G.A."/>
            <person name="Rosendale A.J."/>
            <person name="Cridge A.G."/>
            <person name="Munoz-Torres M.C."/>
            <person name="Bain P.A."/>
            <person name="Manny A.R."/>
            <person name="Major K.M."/>
            <person name="Lambert F.N."/>
            <person name="Vulpe C.D."/>
            <person name="Tuck P."/>
            <person name="Blalock B.J."/>
            <person name="Lin Y.-Y."/>
            <person name="Smith M.E."/>
            <person name="Ochoa-Acuna H."/>
            <person name="Chen M.-J.M."/>
            <person name="Childers C.P."/>
            <person name="Qu J."/>
            <person name="Dugan S."/>
            <person name="Lee S.L."/>
            <person name="Chao H."/>
            <person name="Dinh H."/>
            <person name="Han Y."/>
            <person name="Doddapaneni H."/>
            <person name="Worley K.C."/>
            <person name="Muzny D.M."/>
            <person name="Gibbs R.A."/>
            <person name="Richards S."/>
        </authorList>
    </citation>
    <scope>NUCLEOTIDE SEQUENCE</scope>
    <source>
        <strain evidence="4">HAZT.00-mixed</strain>
        <tissue evidence="4">Whole organism</tissue>
    </source>
</reference>
<name>A0A6A0H949_HYAAZ</name>
<gene>
    <name evidence="4" type="ORF">HAZT_HAZT006441</name>
</gene>
<dbReference type="InterPro" id="IPR044801">
    <property type="entry name" value="Filamin"/>
</dbReference>
<dbReference type="Pfam" id="PF00630">
    <property type="entry name" value="Filamin"/>
    <property type="match status" value="1"/>
</dbReference>
<keyword evidence="2" id="KW-0677">Repeat</keyword>
<evidence type="ECO:0000256" key="1">
    <source>
        <dbReference type="ARBA" id="ARBA00009238"/>
    </source>
</evidence>
<dbReference type="InterPro" id="IPR017868">
    <property type="entry name" value="Filamin/ABP280_repeat-like"/>
</dbReference>
<reference evidence="4" key="2">
    <citation type="journal article" date="2018" name="Environ. Sci. Technol.">
        <title>The Toxicogenome of Hyalella azteca: A Model for Sediment Ecotoxicology and Evolutionary Toxicology.</title>
        <authorList>
            <person name="Poynton H.C."/>
            <person name="Hasenbein S."/>
            <person name="Benoit J.B."/>
            <person name="Sepulveda M.S."/>
            <person name="Poelchau M.F."/>
            <person name="Hughes D.S.T."/>
            <person name="Murali S.C."/>
            <person name="Chen S."/>
            <person name="Glastad K.M."/>
            <person name="Goodisman M.A.D."/>
            <person name="Werren J.H."/>
            <person name="Vineis J.H."/>
            <person name="Bowen J.L."/>
            <person name="Friedrich M."/>
            <person name="Jones J."/>
            <person name="Robertson H.M."/>
            <person name="Feyereisen R."/>
            <person name="Mechler-Hickson A."/>
            <person name="Mathers N."/>
            <person name="Lee C.E."/>
            <person name="Colbourne J.K."/>
            <person name="Biales A."/>
            <person name="Johnston J.S."/>
            <person name="Wellborn G.A."/>
            <person name="Rosendale A.J."/>
            <person name="Cridge A.G."/>
            <person name="Munoz-Torres M.C."/>
            <person name="Bain P.A."/>
            <person name="Manny A.R."/>
            <person name="Major K.M."/>
            <person name="Lambert F.N."/>
            <person name="Vulpe C.D."/>
            <person name="Tuck P."/>
            <person name="Blalock B.J."/>
            <person name="Lin Y.Y."/>
            <person name="Smith M.E."/>
            <person name="Ochoa-Acuna H."/>
            <person name="Chen M.M."/>
            <person name="Childers C.P."/>
            <person name="Qu J."/>
            <person name="Dugan S."/>
            <person name="Lee S.L."/>
            <person name="Chao H."/>
            <person name="Dinh H."/>
            <person name="Han Y."/>
            <person name="Doddapaneni H."/>
            <person name="Worley K.C."/>
            <person name="Muzny D.M."/>
            <person name="Gibbs R.A."/>
            <person name="Richards S."/>
        </authorList>
    </citation>
    <scope>NUCLEOTIDE SEQUENCE</scope>
    <source>
        <strain evidence="4">HAZT.00-mixed</strain>
        <tissue evidence="4">Whole organism</tissue>
    </source>
</reference>
<proteinExistence type="inferred from homology"/>
<dbReference type="SUPFAM" id="SSF81296">
    <property type="entry name" value="E set domains"/>
    <property type="match status" value="1"/>
</dbReference>
<feature type="non-terminal residue" evidence="4">
    <location>
        <position position="189"/>
    </location>
</feature>
<dbReference type="PANTHER" id="PTHR38537:SF8">
    <property type="entry name" value="FILAMIN-A"/>
    <property type="match status" value="1"/>
</dbReference>
<comment type="caution">
    <text evidence="4">The sequence shown here is derived from an EMBL/GenBank/DDBJ whole genome shotgun (WGS) entry which is preliminary data.</text>
</comment>
<dbReference type="GO" id="GO:0030036">
    <property type="term" value="P:actin cytoskeleton organization"/>
    <property type="evidence" value="ECO:0007669"/>
    <property type="project" value="InterPro"/>
</dbReference>
<dbReference type="InterPro" id="IPR013783">
    <property type="entry name" value="Ig-like_fold"/>
</dbReference>